<accession>A0A0F5JQ94</accession>
<dbReference type="InterPro" id="IPR003615">
    <property type="entry name" value="HNH_nuc"/>
</dbReference>
<comment type="caution">
    <text evidence="3">The sequence shown here is derived from an EMBL/GenBank/DDBJ whole genome shotgun (WGS) entry which is preliminary data.</text>
</comment>
<name>A0A0F5JQ94_9BACT</name>
<evidence type="ECO:0008006" key="5">
    <source>
        <dbReference type="Google" id="ProtNLM"/>
    </source>
</evidence>
<gene>
    <name evidence="3" type="ORF">HMPREF1535_00260</name>
</gene>
<dbReference type="Gene3D" id="1.10.10.10">
    <property type="entry name" value="Winged helix-like DNA-binding domain superfamily/Winged helix DNA-binding domain"/>
    <property type="match status" value="1"/>
</dbReference>
<dbReference type="HOGENOM" id="CLU_949461_0_0_10"/>
<dbReference type="PANTHER" id="PTHR33877">
    <property type="entry name" value="SLL1193 PROTEIN"/>
    <property type="match status" value="1"/>
</dbReference>
<feature type="domain" description="FtsK gamma" evidence="2">
    <location>
        <begin position="78"/>
        <end position="143"/>
    </location>
</feature>
<dbReference type="SMART" id="SM00507">
    <property type="entry name" value="HNHc"/>
    <property type="match status" value="1"/>
</dbReference>
<proteinExistence type="predicted"/>
<evidence type="ECO:0000259" key="1">
    <source>
        <dbReference type="SMART" id="SM00507"/>
    </source>
</evidence>
<dbReference type="AlphaFoldDB" id="A0A0F5JQ94"/>
<dbReference type="EMBL" id="AQHV01000001">
    <property type="protein sequence ID" value="KKB59986.1"/>
    <property type="molecule type" value="Genomic_DNA"/>
</dbReference>
<dbReference type="GO" id="GO:0003676">
    <property type="term" value="F:nucleic acid binding"/>
    <property type="evidence" value="ECO:0007669"/>
    <property type="project" value="InterPro"/>
</dbReference>
<dbReference type="RefSeq" id="WP_052716632.1">
    <property type="nucleotide sequence ID" value="NZ_KQ033912.1"/>
</dbReference>
<dbReference type="GO" id="GO:0004519">
    <property type="term" value="F:endonuclease activity"/>
    <property type="evidence" value="ECO:0007669"/>
    <property type="project" value="InterPro"/>
</dbReference>
<dbReference type="Proteomes" id="UP000033047">
    <property type="component" value="Unassembled WGS sequence"/>
</dbReference>
<dbReference type="GO" id="GO:0008270">
    <property type="term" value="F:zinc ion binding"/>
    <property type="evidence" value="ECO:0007669"/>
    <property type="project" value="InterPro"/>
</dbReference>
<dbReference type="Pfam" id="PF09397">
    <property type="entry name" value="FtsK_gamma"/>
    <property type="match status" value="1"/>
</dbReference>
<dbReference type="Gene3D" id="1.10.30.50">
    <property type="match status" value="1"/>
</dbReference>
<dbReference type="STRING" id="927665.HMPREF1535_00260"/>
<reference evidence="3 4" key="1">
    <citation type="submission" date="2013-04" db="EMBL/GenBank/DDBJ databases">
        <title>The Genome Sequence of Parabacteroides goldsteinii DSM 19448.</title>
        <authorList>
            <consortium name="The Broad Institute Genomics Platform"/>
            <person name="Earl A."/>
            <person name="Ward D."/>
            <person name="Feldgarden M."/>
            <person name="Gevers D."/>
            <person name="Martens E."/>
            <person name="Sakamoto M."/>
            <person name="Benno Y."/>
            <person name="Song Y."/>
            <person name="Liu C."/>
            <person name="Lee J."/>
            <person name="Bolanos M."/>
            <person name="Vaisanen M.L."/>
            <person name="Finegold S.M."/>
            <person name="Walker B."/>
            <person name="Young S."/>
            <person name="Zeng Q."/>
            <person name="Gargeya S."/>
            <person name="Fitzgerald M."/>
            <person name="Haas B."/>
            <person name="Abouelleil A."/>
            <person name="Allen A.W."/>
            <person name="Alvarado L."/>
            <person name="Arachchi H.M."/>
            <person name="Berlin A.M."/>
            <person name="Chapman S.B."/>
            <person name="Gainer-Dewar J."/>
            <person name="Goldberg J."/>
            <person name="Griggs A."/>
            <person name="Gujja S."/>
            <person name="Hansen M."/>
            <person name="Howarth C."/>
            <person name="Imamovic A."/>
            <person name="Ireland A."/>
            <person name="Larimer J."/>
            <person name="McCowan C."/>
            <person name="Murphy C."/>
            <person name="Pearson M."/>
            <person name="Poon T.W."/>
            <person name="Priest M."/>
            <person name="Roberts A."/>
            <person name="Saif S."/>
            <person name="Shea T."/>
            <person name="Sisk P."/>
            <person name="Sykes S."/>
            <person name="Wortman J."/>
            <person name="Nusbaum C."/>
            <person name="Birren B."/>
        </authorList>
    </citation>
    <scope>NUCLEOTIDE SEQUENCE [LARGE SCALE GENOMIC DNA]</scope>
    <source>
        <strain evidence="3 4">DSM 19448</strain>
    </source>
</reference>
<evidence type="ECO:0000313" key="4">
    <source>
        <dbReference type="Proteomes" id="UP000033047"/>
    </source>
</evidence>
<dbReference type="InterPro" id="IPR036390">
    <property type="entry name" value="WH_DNA-bd_sf"/>
</dbReference>
<sequence length="293" mass="34176">MKILTLFILLLIVLCWWFLRKQTNKAQKKSLNNLSETSNVHQLNISPQKESFITENQKKSKIDCIAKYKAGYYNISYNFNHDSLLEKAALWIIESQSTNIQNLKDALFVGSNRAERILNQLEALHILENSDVSTPRKILINDIDQIKLLIYSFGDTVFYNDNKTEIEERTQYYIQLKKEESEKEKKSVEEREKEEIKQRIIDRQRKRQIEKIITQELINEGTLFPEANKRPPIPKEVVDTVWNRDTGKCVYCGSTENLHLDHIIPFSKGGATNVENLQLLCQKCNLEKSNKIG</sequence>
<organism evidence="3 4">
    <name type="scientific">Parabacteroides goldsteinii DSM 19448 = WAL 12034</name>
    <dbReference type="NCBI Taxonomy" id="927665"/>
    <lineage>
        <taxon>Bacteria</taxon>
        <taxon>Pseudomonadati</taxon>
        <taxon>Bacteroidota</taxon>
        <taxon>Bacteroidia</taxon>
        <taxon>Bacteroidales</taxon>
        <taxon>Tannerellaceae</taxon>
        <taxon>Parabacteroides</taxon>
    </lineage>
</organism>
<dbReference type="PATRIC" id="fig|927665.4.peg.261"/>
<dbReference type="CDD" id="cd00085">
    <property type="entry name" value="HNHc"/>
    <property type="match status" value="1"/>
</dbReference>
<dbReference type="Pfam" id="PF01844">
    <property type="entry name" value="HNH"/>
    <property type="match status" value="1"/>
</dbReference>
<dbReference type="InterPro" id="IPR002711">
    <property type="entry name" value="HNH"/>
</dbReference>
<evidence type="ECO:0000259" key="2">
    <source>
        <dbReference type="SMART" id="SM00843"/>
    </source>
</evidence>
<dbReference type="PANTHER" id="PTHR33877:SF1">
    <property type="entry name" value="TYPE IV METHYL-DIRECTED RESTRICTION ENZYME ECOKMCRA"/>
    <property type="match status" value="1"/>
</dbReference>
<dbReference type="InterPro" id="IPR052892">
    <property type="entry name" value="NA-targeting_endonuclease"/>
</dbReference>
<feature type="domain" description="HNH nuclease" evidence="1">
    <location>
        <begin position="236"/>
        <end position="286"/>
    </location>
</feature>
<dbReference type="SMART" id="SM00843">
    <property type="entry name" value="Ftsk_gamma"/>
    <property type="match status" value="1"/>
</dbReference>
<evidence type="ECO:0000313" key="3">
    <source>
        <dbReference type="EMBL" id="KKB59986.1"/>
    </source>
</evidence>
<dbReference type="SUPFAM" id="SSF46785">
    <property type="entry name" value="Winged helix' DNA-binding domain"/>
    <property type="match status" value="1"/>
</dbReference>
<protein>
    <recommendedName>
        <fullName evidence="5">HNH nuclease domain-containing protein</fullName>
    </recommendedName>
</protein>
<dbReference type="InterPro" id="IPR036388">
    <property type="entry name" value="WH-like_DNA-bd_sf"/>
</dbReference>
<dbReference type="InterPro" id="IPR018541">
    <property type="entry name" value="Ftsk_gamma"/>
</dbReference>